<evidence type="ECO:0000313" key="2">
    <source>
        <dbReference type="EMBL" id="AOZ49039.1"/>
    </source>
</evidence>
<sequence>MGYSVGTACYSNLADAADAYYSATAPHLSDDGYSAFEKTGAGWQLNTYQNGPQRAVLTSSVGISPQLPECNPAEQVRDGVALGWLVLLPAFIAWGIVVLRRTLQT</sequence>
<feature type="transmembrane region" description="Helical" evidence="1">
    <location>
        <begin position="81"/>
        <end position="99"/>
    </location>
</feature>
<dbReference type="RefSeq" id="WP_070978630.1">
    <property type="nucleotide sequence ID" value="NZ_CP017707.1"/>
</dbReference>
<keyword evidence="1" id="KW-1133">Transmembrane helix</keyword>
<dbReference type="AlphaFoldDB" id="A0A1D9LCN8"/>
<name>A0A1D9LCN8_9NEIS</name>
<keyword evidence="1" id="KW-0812">Transmembrane</keyword>
<keyword evidence="1" id="KW-0472">Membrane</keyword>
<evidence type="ECO:0000313" key="3">
    <source>
        <dbReference type="Proteomes" id="UP000178776"/>
    </source>
</evidence>
<gene>
    <name evidence="2" type="ORF">BKX93_02830</name>
</gene>
<proteinExistence type="predicted"/>
<organism evidence="2 3">
    <name type="scientific">Chromobacterium vaccinii</name>
    <dbReference type="NCBI Taxonomy" id="1108595"/>
    <lineage>
        <taxon>Bacteria</taxon>
        <taxon>Pseudomonadati</taxon>
        <taxon>Pseudomonadota</taxon>
        <taxon>Betaproteobacteria</taxon>
        <taxon>Neisseriales</taxon>
        <taxon>Chromobacteriaceae</taxon>
        <taxon>Chromobacterium</taxon>
    </lineage>
</organism>
<evidence type="ECO:0000256" key="1">
    <source>
        <dbReference type="SAM" id="Phobius"/>
    </source>
</evidence>
<dbReference type="KEGG" id="cvc:BKX93_02830"/>
<protein>
    <submittedName>
        <fullName evidence="2">Uncharacterized protein</fullName>
    </submittedName>
</protein>
<accession>A0A1D9LCN8</accession>
<reference evidence="2 3" key="1">
    <citation type="submission" date="2016-10" db="EMBL/GenBank/DDBJ databases">
        <title>Chromobacterium muskegensis sp. nov., an insecticidal bacterium isolated from Sphagnum bogs.</title>
        <authorList>
            <person name="Sparks M.E."/>
            <person name="Blackburn M.B."/>
            <person name="Gundersen-Rindal D.E."/>
            <person name="Mitchell A."/>
            <person name="Farrar R."/>
            <person name="Kuhar D."/>
        </authorList>
    </citation>
    <scope>NUCLEOTIDE SEQUENCE [LARGE SCALE GENOMIC DNA]</scope>
    <source>
        <strain evidence="2 3">21-1</strain>
    </source>
</reference>
<dbReference type="Proteomes" id="UP000178776">
    <property type="component" value="Chromosome"/>
</dbReference>
<dbReference type="EMBL" id="CP017707">
    <property type="protein sequence ID" value="AOZ49039.1"/>
    <property type="molecule type" value="Genomic_DNA"/>
</dbReference>
<dbReference type="STRING" id="1108595.BKX93_02830"/>
<dbReference type="GeneID" id="68840150"/>